<accession>A0A4R2R6N5</accession>
<dbReference type="SUPFAM" id="SSF51556">
    <property type="entry name" value="Metallo-dependent hydrolases"/>
    <property type="match status" value="1"/>
</dbReference>
<gene>
    <name evidence="2" type="ORF">EV191_1011475</name>
</gene>
<dbReference type="Gene3D" id="2.30.40.10">
    <property type="entry name" value="Urease, subunit C, domain 1"/>
    <property type="match status" value="1"/>
</dbReference>
<protein>
    <submittedName>
        <fullName evidence="2">Imidazolonepropionase-like amidohydrolase</fullName>
    </submittedName>
</protein>
<evidence type="ECO:0000259" key="1">
    <source>
        <dbReference type="Pfam" id="PF01979"/>
    </source>
</evidence>
<sequence length="423" mass="43911">MQRIEADLLIPGSGEPIPNGVVVLDGAVISYAGPAAGAPGTPDTRPTRCAAVLPGLWDCHTHLVGLPTLDFERMALTSDVLRAARSVTDLGAALDVGVTSIREVGGLGLKLAQAVAEGSIAGPTIYAAGAVLSTTGGHGDVHSLPLDWMHDLTERSGDFRLCDGVSDCMRAVREQLRGNAKVIKVCASGGVLSEVDDPIHQQFTAAELRAIVEVAGLAERAVAAHCHGKPGIMAALAAGVQTIEHGTYLDEEACDAMREQGAILVATRTIIDDLLHGAQLPDYALRKLRGVADRHAEALTMAYERGVTIAAGSDIALAASGRLASWGRHGREISLLAQAGMSPLQAIEAATATAPKTLGAQAPRSGQLLAGYDADVLALDANPLADLNVLTGSAHVLGVWQSGVRKRERTPEYPYRPTGIAVS</sequence>
<evidence type="ECO:0000313" key="3">
    <source>
        <dbReference type="Proteomes" id="UP000294911"/>
    </source>
</evidence>
<dbReference type="AlphaFoldDB" id="A0A4R2R6N5"/>
<dbReference type="InterPro" id="IPR032466">
    <property type="entry name" value="Metal_Hydrolase"/>
</dbReference>
<organism evidence="2 3">
    <name type="scientific">Tamaricihabitans halophyticus</name>
    <dbReference type="NCBI Taxonomy" id="1262583"/>
    <lineage>
        <taxon>Bacteria</taxon>
        <taxon>Bacillati</taxon>
        <taxon>Actinomycetota</taxon>
        <taxon>Actinomycetes</taxon>
        <taxon>Pseudonocardiales</taxon>
        <taxon>Pseudonocardiaceae</taxon>
        <taxon>Tamaricihabitans</taxon>
    </lineage>
</organism>
<dbReference type="InterPro" id="IPR011059">
    <property type="entry name" value="Metal-dep_hydrolase_composite"/>
</dbReference>
<keyword evidence="2" id="KW-0378">Hydrolase</keyword>
<dbReference type="InterPro" id="IPR006680">
    <property type="entry name" value="Amidohydro-rel"/>
</dbReference>
<dbReference type="PANTHER" id="PTHR43135">
    <property type="entry name" value="ALPHA-D-RIBOSE 1-METHYLPHOSPHONATE 5-TRIPHOSPHATE DIPHOSPHATASE"/>
    <property type="match status" value="1"/>
</dbReference>
<dbReference type="Proteomes" id="UP000294911">
    <property type="component" value="Unassembled WGS sequence"/>
</dbReference>
<evidence type="ECO:0000313" key="2">
    <source>
        <dbReference type="EMBL" id="TCP57518.1"/>
    </source>
</evidence>
<feature type="domain" description="Amidohydrolase-related" evidence="1">
    <location>
        <begin position="52"/>
        <end position="403"/>
    </location>
</feature>
<dbReference type="CDD" id="cd01299">
    <property type="entry name" value="Met_dep_hydrolase_A"/>
    <property type="match status" value="1"/>
</dbReference>
<dbReference type="GO" id="GO:0016810">
    <property type="term" value="F:hydrolase activity, acting on carbon-nitrogen (but not peptide) bonds"/>
    <property type="evidence" value="ECO:0007669"/>
    <property type="project" value="InterPro"/>
</dbReference>
<dbReference type="InterPro" id="IPR051781">
    <property type="entry name" value="Metallo-dep_Hydrolase"/>
</dbReference>
<dbReference type="PANTHER" id="PTHR43135:SF3">
    <property type="entry name" value="ALPHA-D-RIBOSE 1-METHYLPHOSPHONATE 5-TRIPHOSPHATE DIPHOSPHATASE"/>
    <property type="match status" value="1"/>
</dbReference>
<keyword evidence="3" id="KW-1185">Reference proteome</keyword>
<reference evidence="2 3" key="1">
    <citation type="submission" date="2019-03" db="EMBL/GenBank/DDBJ databases">
        <title>Genomic Encyclopedia of Type Strains, Phase IV (KMG-IV): sequencing the most valuable type-strain genomes for metagenomic binning, comparative biology and taxonomic classification.</title>
        <authorList>
            <person name="Goeker M."/>
        </authorList>
    </citation>
    <scope>NUCLEOTIDE SEQUENCE [LARGE SCALE GENOMIC DNA]</scope>
    <source>
        <strain evidence="2 3">DSM 45765</strain>
    </source>
</reference>
<dbReference type="EMBL" id="SLXQ01000001">
    <property type="protein sequence ID" value="TCP57518.1"/>
    <property type="molecule type" value="Genomic_DNA"/>
</dbReference>
<dbReference type="RefSeq" id="WP_207894404.1">
    <property type="nucleotide sequence ID" value="NZ_SLXQ01000001.1"/>
</dbReference>
<dbReference type="SUPFAM" id="SSF51338">
    <property type="entry name" value="Composite domain of metallo-dependent hydrolases"/>
    <property type="match status" value="1"/>
</dbReference>
<name>A0A4R2R6N5_9PSEU</name>
<dbReference type="Gene3D" id="3.20.20.140">
    <property type="entry name" value="Metal-dependent hydrolases"/>
    <property type="match status" value="1"/>
</dbReference>
<dbReference type="InterPro" id="IPR057744">
    <property type="entry name" value="OTAase-like"/>
</dbReference>
<proteinExistence type="predicted"/>
<comment type="caution">
    <text evidence="2">The sequence shown here is derived from an EMBL/GenBank/DDBJ whole genome shotgun (WGS) entry which is preliminary data.</text>
</comment>
<dbReference type="Pfam" id="PF01979">
    <property type="entry name" value="Amidohydro_1"/>
    <property type="match status" value="1"/>
</dbReference>